<keyword evidence="1" id="KW-0547">Nucleotide-binding</keyword>
<keyword evidence="2" id="KW-0342">GTP-binding</keyword>
<feature type="compositionally biased region" description="Low complexity" evidence="3">
    <location>
        <begin position="595"/>
        <end position="607"/>
    </location>
</feature>
<dbReference type="InterPro" id="IPR050755">
    <property type="entry name" value="TRAFAC_YlqF/YawG_RiboMat"/>
</dbReference>
<evidence type="ECO:0000256" key="3">
    <source>
        <dbReference type="SAM" id="MobiDB-lite"/>
    </source>
</evidence>
<dbReference type="PANTHER" id="PTHR11089">
    <property type="entry name" value="GTP-BINDING PROTEIN-RELATED"/>
    <property type="match status" value="1"/>
</dbReference>
<feature type="compositionally biased region" description="Basic and acidic residues" evidence="3">
    <location>
        <begin position="290"/>
        <end position="305"/>
    </location>
</feature>
<gene>
    <name evidence="5" type="ORF">A1Q2_00284</name>
</gene>
<proteinExistence type="predicted"/>
<accession>K1W9R7</accession>
<organism evidence="5 6">
    <name type="scientific">Trichosporon asahii var. asahii (strain CBS 8904)</name>
    <name type="common">Yeast</name>
    <dbReference type="NCBI Taxonomy" id="1220162"/>
    <lineage>
        <taxon>Eukaryota</taxon>
        <taxon>Fungi</taxon>
        <taxon>Dikarya</taxon>
        <taxon>Basidiomycota</taxon>
        <taxon>Agaricomycotina</taxon>
        <taxon>Tremellomycetes</taxon>
        <taxon>Trichosporonales</taxon>
        <taxon>Trichosporonaceae</taxon>
        <taxon>Trichosporon</taxon>
    </lineage>
</organism>
<feature type="compositionally biased region" description="Acidic residues" evidence="3">
    <location>
        <begin position="306"/>
        <end position="345"/>
    </location>
</feature>
<feature type="compositionally biased region" description="Basic and acidic residues" evidence="3">
    <location>
        <begin position="566"/>
        <end position="594"/>
    </location>
</feature>
<dbReference type="Gene3D" id="3.40.50.300">
    <property type="entry name" value="P-loop containing nucleotide triphosphate hydrolases"/>
    <property type="match status" value="2"/>
</dbReference>
<evidence type="ECO:0000256" key="2">
    <source>
        <dbReference type="ARBA" id="ARBA00023134"/>
    </source>
</evidence>
<dbReference type="OrthoDB" id="10266128at2759"/>
<evidence type="ECO:0000259" key="4">
    <source>
        <dbReference type="Pfam" id="PF01926"/>
    </source>
</evidence>
<dbReference type="InterPro" id="IPR027417">
    <property type="entry name" value="P-loop_NTPase"/>
</dbReference>
<evidence type="ECO:0000313" key="5">
    <source>
        <dbReference type="EMBL" id="EKD05523.1"/>
    </source>
</evidence>
<name>K1W9R7_TRIAC</name>
<dbReference type="GO" id="GO:0005730">
    <property type="term" value="C:nucleolus"/>
    <property type="evidence" value="ECO:0007669"/>
    <property type="project" value="TreeGrafter"/>
</dbReference>
<feature type="compositionally biased region" description="Basic and acidic residues" evidence="3">
    <location>
        <begin position="618"/>
        <end position="627"/>
    </location>
</feature>
<dbReference type="HOGENOM" id="CLU_425903_0_0_1"/>
<keyword evidence="6" id="KW-1185">Reference proteome</keyword>
<feature type="region of interest" description="Disordered" evidence="3">
    <location>
        <begin position="283"/>
        <end position="345"/>
    </location>
</feature>
<feature type="region of interest" description="Disordered" evidence="3">
    <location>
        <begin position="545"/>
        <end position="643"/>
    </location>
</feature>
<feature type="region of interest" description="Disordered" evidence="3">
    <location>
        <begin position="59"/>
        <end position="83"/>
    </location>
</feature>
<comment type="caution">
    <text evidence="5">The sequence shown here is derived from an EMBL/GenBank/DDBJ whole genome shotgun (WGS) entry which is preliminary data.</text>
</comment>
<dbReference type="EMBL" id="AMBO01000091">
    <property type="protein sequence ID" value="EKD05523.1"/>
    <property type="molecule type" value="Genomic_DNA"/>
</dbReference>
<dbReference type="GO" id="GO:0005525">
    <property type="term" value="F:GTP binding"/>
    <property type="evidence" value="ECO:0007669"/>
    <property type="project" value="UniProtKB-KW"/>
</dbReference>
<protein>
    <recommendedName>
        <fullName evidence="4">G domain-containing protein</fullName>
    </recommendedName>
</protein>
<reference evidence="5 6" key="1">
    <citation type="journal article" date="2012" name="Eukaryot. Cell">
        <title>Genome sequence of the Trichosporon asahii environmental strain CBS 8904.</title>
        <authorList>
            <person name="Yang R.Y."/>
            <person name="Li H.T."/>
            <person name="Zhu H."/>
            <person name="Zhou G.P."/>
            <person name="Wang M."/>
            <person name="Wang L."/>
        </authorList>
    </citation>
    <scope>NUCLEOTIDE SEQUENCE [LARGE SCALE GENOMIC DNA]</scope>
    <source>
        <strain evidence="5 6">CBS 8904</strain>
    </source>
</reference>
<feature type="compositionally biased region" description="Basic and acidic residues" evidence="3">
    <location>
        <begin position="10"/>
        <end position="23"/>
    </location>
</feature>
<dbReference type="InterPro" id="IPR006073">
    <property type="entry name" value="GTP-bd"/>
</dbReference>
<dbReference type="PANTHER" id="PTHR11089:SF30">
    <property type="entry name" value="GUANINE NUCLEOTIDE-BINDING PROTEIN-LIKE 3 HOMOLOG"/>
    <property type="match status" value="1"/>
</dbReference>
<sequence>MPRIRKKHAYPREGDKEGRRAQEEAEAQLEEGGPVEVHSFHLKDQVLAELAEEKRLARAALKGKQQRDEEEEEDTPGIQTLATSSVLPRVAMTGVADMAEEDSDDSDIPALLDSDLPTLQAALDAADVLLEVVDARDISGTRCKAVEDLVTEADGQVFIVVNKIDLVPREALEAWIATLPFPAYLFSAVTGAGREELLAALGKIAKGKKETPAVALLGLPNVGKTSILNSLGNGKFKVAPVLPTANQAKSPAPTTKAPIEVEVSTPNGSIRVIDTPGWEFVEEEGSECGCGHEHGDEHDHEHAHDEEDEEDEDEDEDEDEAMDEDDEEGDEDDEEIDEDELDEEEAAKWDALEAQVAGDLLRRNLGRVDRLTPVNYIVTRSTAQDLMLKYNVPYFEQGDVEAFLTSLARVNQRVNKFGEPNHEGAARILLRDWAANEFPYYTMPVKGSMEVEVAVKQPDMSAVLAQVPTRKELRKARGIVKFTPSELDTREIFLDDDYTDKTQGCGPRPVVRKKAKTVQFPAKLEAPRSRPKGVVEIRPILKQPKSALKAPKEEKPKKSAKLAAAPKEKAEMTKEERRAAARANIEAKKAEKAALKAAGLLKPKAAPAPEPPKKTKKSKAEKQKAKEANGTSDGAAYDWRQHF</sequence>
<evidence type="ECO:0000313" key="6">
    <source>
        <dbReference type="Proteomes" id="UP000006757"/>
    </source>
</evidence>
<evidence type="ECO:0000256" key="1">
    <source>
        <dbReference type="ARBA" id="ARBA00022741"/>
    </source>
</evidence>
<dbReference type="eggNOG" id="KOG2484">
    <property type="taxonomic scope" value="Eukaryota"/>
</dbReference>
<dbReference type="Proteomes" id="UP000006757">
    <property type="component" value="Unassembled WGS sequence"/>
</dbReference>
<dbReference type="InParanoid" id="K1W9R7"/>
<dbReference type="AlphaFoldDB" id="K1W9R7"/>
<feature type="region of interest" description="Disordered" evidence="3">
    <location>
        <begin position="1"/>
        <end position="37"/>
    </location>
</feature>
<dbReference type="STRING" id="1220162.K1W9R7"/>
<dbReference type="CDD" id="cd01849">
    <property type="entry name" value="YlqF_related_GTPase"/>
    <property type="match status" value="1"/>
</dbReference>
<feature type="domain" description="G" evidence="4">
    <location>
        <begin position="214"/>
        <end position="282"/>
    </location>
</feature>
<dbReference type="Pfam" id="PF01926">
    <property type="entry name" value="MMR_HSR1"/>
    <property type="match status" value="1"/>
</dbReference>
<dbReference type="SUPFAM" id="SSF52540">
    <property type="entry name" value="P-loop containing nucleoside triphosphate hydrolases"/>
    <property type="match status" value="1"/>
</dbReference>